<dbReference type="FunFam" id="3.40.309.10:FF:000012">
    <property type="entry name" value="Betaine aldehyde dehydrogenase"/>
    <property type="match status" value="1"/>
</dbReference>
<evidence type="ECO:0000256" key="2">
    <source>
        <dbReference type="ARBA" id="ARBA00023002"/>
    </source>
</evidence>
<comment type="similarity">
    <text evidence="1 4">Belongs to the aldehyde dehydrogenase family.</text>
</comment>
<feature type="domain" description="Aldehyde dehydrogenase" evidence="5">
    <location>
        <begin position="27"/>
        <end position="490"/>
    </location>
</feature>
<evidence type="ECO:0000259" key="5">
    <source>
        <dbReference type="Pfam" id="PF00171"/>
    </source>
</evidence>
<protein>
    <submittedName>
        <fullName evidence="7">Aldehyde dehydrogenase family protein</fullName>
    </submittedName>
</protein>
<evidence type="ECO:0000256" key="4">
    <source>
        <dbReference type="RuleBase" id="RU003345"/>
    </source>
</evidence>
<feature type="active site" evidence="3">
    <location>
        <position position="267"/>
    </location>
</feature>
<evidence type="ECO:0000313" key="9">
    <source>
        <dbReference type="Proteomes" id="UP001231166"/>
    </source>
</evidence>
<sequence>MGVDVSEVDVNEMLGRASGKLLIGGDWVAPRAGGLFETVDPGTGLPVGMIAAGDETEIDTAVAAARDAFEAGHWRSLPGSERAKGLWRIADLIERHHNELTLLECVDQGQPPAYLGAMVTGSANCFRYYAGLADHIYGVATDVVAGGEPIHAYTRQEPIGVVGMIVPWNAPLLMAAWKVAPMLAAGCAGVLKPAEETSLTALRLGQLVIEAGVPAGVVNIVTGRGHIAGAALAAHPDVDKIAFTGSTDVGKQLVHAAEGNLKRLTLELGGKSPFIVLDDADLDTAIPAAAAAIFSNSGQVCSAGSRLLVDKRVADRVVEGVTAIARRTRPGYYTDPGADIGPLISGKQLDRVIGYVDAARAAGAEVTVGGGRTGDRGFFIEPTVLTAISPDATPAREEIFGPVVSILPFSDVDEVVALANDTDYGLSSSIWTGDAARGHAVARRLRAGRVGINVHSAGDYHLPTGGFKQSGWGREHGPNGLDPYLEEKSVFTKIR</sequence>
<dbReference type="Proteomes" id="UP001231166">
    <property type="component" value="Chromosome"/>
</dbReference>
<reference evidence="7" key="2">
    <citation type="submission" date="2023-07" db="EMBL/GenBank/DDBJ databases">
        <title>Genomic analysis of Rhodococcus opacus VOC-14 with glycol ethers degradation activity.</title>
        <authorList>
            <person name="Narkevich D.A."/>
            <person name="Hlushen A.M."/>
            <person name="Akhremchuk A.E."/>
            <person name="Sikolenko M.A."/>
            <person name="Valentovich L.N."/>
        </authorList>
    </citation>
    <scope>NUCLEOTIDE SEQUENCE</scope>
    <source>
        <strain evidence="7">VOC-14</strain>
    </source>
</reference>
<keyword evidence="8" id="KW-1185">Reference proteome</keyword>
<evidence type="ECO:0000256" key="1">
    <source>
        <dbReference type="ARBA" id="ARBA00009986"/>
    </source>
</evidence>
<dbReference type="Gene3D" id="3.40.309.10">
    <property type="entry name" value="Aldehyde Dehydrogenase, Chain A, domain 2"/>
    <property type="match status" value="1"/>
</dbReference>
<dbReference type="PANTHER" id="PTHR11699">
    <property type="entry name" value="ALDEHYDE DEHYDROGENASE-RELATED"/>
    <property type="match status" value="1"/>
</dbReference>
<dbReference type="GO" id="GO:0016620">
    <property type="term" value="F:oxidoreductase activity, acting on the aldehyde or oxo group of donors, NAD or NADP as acceptor"/>
    <property type="evidence" value="ECO:0007669"/>
    <property type="project" value="InterPro"/>
</dbReference>
<dbReference type="Proteomes" id="UP001066327">
    <property type="component" value="Unassembled WGS sequence"/>
</dbReference>
<dbReference type="InterPro" id="IPR016161">
    <property type="entry name" value="Ald_DH/histidinol_DH"/>
</dbReference>
<dbReference type="EMBL" id="CP130953">
    <property type="protein sequence ID" value="WLF46888.1"/>
    <property type="molecule type" value="Genomic_DNA"/>
</dbReference>
<dbReference type="PROSITE" id="PS00687">
    <property type="entry name" value="ALDEHYDE_DEHYDR_GLU"/>
    <property type="match status" value="1"/>
</dbReference>
<dbReference type="InterPro" id="IPR015590">
    <property type="entry name" value="Aldehyde_DH_dom"/>
</dbReference>
<dbReference type="SUPFAM" id="SSF53720">
    <property type="entry name" value="ALDH-like"/>
    <property type="match status" value="1"/>
</dbReference>
<dbReference type="InterPro" id="IPR016163">
    <property type="entry name" value="Ald_DH_C"/>
</dbReference>
<dbReference type="AlphaFoldDB" id="A0AAX3YC98"/>
<proteinExistence type="inferred from homology"/>
<evidence type="ECO:0000313" key="6">
    <source>
        <dbReference type="EMBL" id="MCZ4587739.1"/>
    </source>
</evidence>
<reference evidence="6" key="1">
    <citation type="submission" date="2022-12" db="EMBL/GenBank/DDBJ databases">
        <authorList>
            <person name="Krivoruchko A.V."/>
            <person name="Elkin A."/>
        </authorList>
    </citation>
    <scope>NUCLEOTIDE SEQUENCE</scope>
    <source>
        <strain evidence="6">IEGM 249</strain>
    </source>
</reference>
<dbReference type="Gene3D" id="3.40.605.10">
    <property type="entry name" value="Aldehyde Dehydrogenase, Chain A, domain 1"/>
    <property type="match status" value="1"/>
</dbReference>
<dbReference type="InterPro" id="IPR016160">
    <property type="entry name" value="Ald_DH_CS_CYS"/>
</dbReference>
<evidence type="ECO:0000256" key="3">
    <source>
        <dbReference type="PROSITE-ProRule" id="PRU10007"/>
    </source>
</evidence>
<name>A0AAX3YC98_RHOOP</name>
<dbReference type="InterPro" id="IPR029510">
    <property type="entry name" value="Ald_DH_CS_GLU"/>
</dbReference>
<accession>A0AAX3YC98</accession>
<evidence type="ECO:0000313" key="8">
    <source>
        <dbReference type="Proteomes" id="UP001066327"/>
    </source>
</evidence>
<dbReference type="EMBL" id="JAPWIS010000018">
    <property type="protein sequence ID" value="MCZ4587739.1"/>
    <property type="molecule type" value="Genomic_DNA"/>
</dbReference>
<keyword evidence="2 4" id="KW-0560">Oxidoreductase</keyword>
<dbReference type="Pfam" id="PF00171">
    <property type="entry name" value="Aldedh"/>
    <property type="match status" value="1"/>
</dbReference>
<dbReference type="FunFam" id="3.40.605.10:FF:000007">
    <property type="entry name" value="NAD/NADP-dependent betaine aldehyde dehydrogenase"/>
    <property type="match status" value="1"/>
</dbReference>
<dbReference type="InterPro" id="IPR016162">
    <property type="entry name" value="Ald_DH_N"/>
</dbReference>
<evidence type="ECO:0000313" key="7">
    <source>
        <dbReference type="EMBL" id="WLF46888.1"/>
    </source>
</evidence>
<dbReference type="RefSeq" id="WP_269592081.1">
    <property type="nucleotide sequence ID" value="NZ_CP130953.1"/>
</dbReference>
<gene>
    <name evidence="6" type="ORF">O4328_29300</name>
    <name evidence="7" type="ORF">Q5707_34280</name>
</gene>
<dbReference type="PROSITE" id="PS00070">
    <property type="entry name" value="ALDEHYDE_DEHYDR_CYS"/>
    <property type="match status" value="1"/>
</dbReference>
<organism evidence="7 9">
    <name type="scientific">Rhodococcus opacus</name>
    <name type="common">Nocardia opaca</name>
    <dbReference type="NCBI Taxonomy" id="37919"/>
    <lineage>
        <taxon>Bacteria</taxon>
        <taxon>Bacillati</taxon>
        <taxon>Actinomycetota</taxon>
        <taxon>Actinomycetes</taxon>
        <taxon>Mycobacteriales</taxon>
        <taxon>Nocardiaceae</taxon>
        <taxon>Rhodococcus</taxon>
    </lineage>
</organism>